<gene>
    <name evidence="2" type="ORF">B296_00004813</name>
</gene>
<evidence type="ECO:0000313" key="2">
    <source>
        <dbReference type="EMBL" id="RRT70115.1"/>
    </source>
</evidence>
<evidence type="ECO:0000256" key="1">
    <source>
        <dbReference type="SAM" id="MobiDB-lite"/>
    </source>
</evidence>
<feature type="region of interest" description="Disordered" evidence="1">
    <location>
        <begin position="94"/>
        <end position="121"/>
    </location>
</feature>
<evidence type="ECO:0000313" key="3">
    <source>
        <dbReference type="Proteomes" id="UP000287651"/>
    </source>
</evidence>
<feature type="compositionally biased region" description="Basic and acidic residues" evidence="1">
    <location>
        <begin position="8"/>
        <end position="19"/>
    </location>
</feature>
<reference evidence="2 3" key="1">
    <citation type="journal article" date="2014" name="Agronomy (Basel)">
        <title>A Draft Genome Sequence for Ensete ventricosum, the Drought-Tolerant Tree Against Hunger.</title>
        <authorList>
            <person name="Harrison J."/>
            <person name="Moore K.A."/>
            <person name="Paszkiewicz K."/>
            <person name="Jones T."/>
            <person name="Grant M."/>
            <person name="Ambacheew D."/>
            <person name="Muzemil S."/>
            <person name="Studholme D.J."/>
        </authorList>
    </citation>
    <scope>NUCLEOTIDE SEQUENCE [LARGE SCALE GENOMIC DNA]</scope>
</reference>
<feature type="region of interest" description="Disordered" evidence="1">
    <location>
        <begin position="1"/>
        <end position="22"/>
    </location>
</feature>
<dbReference type="AlphaFoldDB" id="A0A427A1K9"/>
<dbReference type="Proteomes" id="UP000287651">
    <property type="component" value="Unassembled WGS sequence"/>
</dbReference>
<name>A0A427A1K9_ENSVE</name>
<sequence length="121" mass="13775">MGNQASHLEAEVAKLKSEGDPEQLVVARQQAEKELNELQEGLAKSQHQERHRLQTVNWVQVGAAAVGQVSYEHGYRVALARFLAWYPNMEVDNDPFTEKPEDSLVPMETRQEFDDSILLEE</sequence>
<dbReference type="EMBL" id="AMZH03004121">
    <property type="protein sequence ID" value="RRT70115.1"/>
    <property type="molecule type" value="Genomic_DNA"/>
</dbReference>
<protein>
    <submittedName>
        <fullName evidence="2">Uncharacterized protein</fullName>
    </submittedName>
</protein>
<comment type="caution">
    <text evidence="2">The sequence shown here is derived from an EMBL/GenBank/DDBJ whole genome shotgun (WGS) entry which is preliminary data.</text>
</comment>
<proteinExistence type="predicted"/>
<accession>A0A427A1K9</accession>
<organism evidence="2 3">
    <name type="scientific">Ensete ventricosum</name>
    <name type="common">Abyssinian banana</name>
    <name type="synonym">Musa ensete</name>
    <dbReference type="NCBI Taxonomy" id="4639"/>
    <lineage>
        <taxon>Eukaryota</taxon>
        <taxon>Viridiplantae</taxon>
        <taxon>Streptophyta</taxon>
        <taxon>Embryophyta</taxon>
        <taxon>Tracheophyta</taxon>
        <taxon>Spermatophyta</taxon>
        <taxon>Magnoliopsida</taxon>
        <taxon>Liliopsida</taxon>
        <taxon>Zingiberales</taxon>
        <taxon>Musaceae</taxon>
        <taxon>Ensete</taxon>
    </lineage>
</organism>